<name>A0ABT3DBN7_9BACI</name>
<feature type="domain" description="Sin" evidence="1">
    <location>
        <begin position="1"/>
        <end position="39"/>
    </location>
</feature>
<gene>
    <name evidence="2" type="ORF">OIH86_02275</name>
</gene>
<sequence length="43" mass="5060">MTSLINEQDLHPEWIELILHAFQLGNPIDEIRAFLKETPNQPF</sequence>
<organism evidence="2 3">
    <name type="scientific">Metabacillus halosaccharovorans</name>
    <dbReference type="NCBI Taxonomy" id="930124"/>
    <lineage>
        <taxon>Bacteria</taxon>
        <taxon>Bacillati</taxon>
        <taxon>Bacillota</taxon>
        <taxon>Bacilli</taxon>
        <taxon>Bacillales</taxon>
        <taxon>Bacillaceae</taxon>
        <taxon>Metabacillus</taxon>
    </lineage>
</organism>
<reference evidence="2 3" key="1">
    <citation type="submission" date="2022-10" db="EMBL/GenBank/DDBJ databases">
        <title>Draft genome assembly of moderately radiation resistant bacterium Metabacillus halosaccharovorans.</title>
        <authorList>
            <person name="Pal S."/>
            <person name="Gopinathan A."/>
        </authorList>
    </citation>
    <scope>NUCLEOTIDE SEQUENCE [LARGE SCALE GENOMIC DNA]</scope>
    <source>
        <strain evidence="2 3">VITHBRA001</strain>
    </source>
</reference>
<keyword evidence="3" id="KW-1185">Reference proteome</keyword>
<dbReference type="EMBL" id="JAOYEY010000019">
    <property type="protein sequence ID" value="MCV9884474.1"/>
    <property type="molecule type" value="Genomic_DNA"/>
</dbReference>
<evidence type="ECO:0000313" key="2">
    <source>
        <dbReference type="EMBL" id="MCV9884474.1"/>
    </source>
</evidence>
<dbReference type="PROSITE" id="PS51500">
    <property type="entry name" value="SIN"/>
    <property type="match status" value="1"/>
</dbReference>
<dbReference type="Proteomes" id="UP001526147">
    <property type="component" value="Unassembled WGS sequence"/>
</dbReference>
<dbReference type="SUPFAM" id="SSF47406">
    <property type="entry name" value="SinR repressor dimerisation domain-like"/>
    <property type="match status" value="1"/>
</dbReference>
<dbReference type="InterPro" id="IPR010981">
    <property type="entry name" value="SinR/SinI_dimer_dom"/>
</dbReference>
<evidence type="ECO:0000313" key="3">
    <source>
        <dbReference type="Proteomes" id="UP001526147"/>
    </source>
</evidence>
<dbReference type="RefSeq" id="WP_264141430.1">
    <property type="nucleotide sequence ID" value="NZ_JAOYEY010000019.1"/>
</dbReference>
<accession>A0ABT3DBN7</accession>
<dbReference type="InterPro" id="IPR036281">
    <property type="entry name" value="SinR/SinI_dimer_dom_sf"/>
</dbReference>
<comment type="caution">
    <text evidence="2">The sequence shown here is derived from an EMBL/GenBank/DDBJ whole genome shotgun (WGS) entry which is preliminary data.</text>
</comment>
<evidence type="ECO:0000259" key="1">
    <source>
        <dbReference type="PROSITE" id="PS51500"/>
    </source>
</evidence>
<protein>
    <submittedName>
        <fullName evidence="2">Anti-repressor SinI family protein</fullName>
    </submittedName>
</protein>
<proteinExistence type="predicted"/>